<keyword evidence="2" id="KW-0820">tRNA-binding</keyword>
<dbReference type="AlphaFoldDB" id="A0A238Z069"/>
<comment type="function">
    <text evidence="2">An aminoacyl-tRNA editing enzyme that deacylates mischarged D-aminoacyl-tRNAs. Also deacylates mischarged glycyl-tRNA(Ala), protecting cells against glycine mischarging by AlaRS. Acts via tRNA-based rather than protein-based catalysis; rejects L-amino acids rather than detecting D-amino acids in the active site. By recycling D-aminoacyl-tRNA to D-amino acids and free tRNA molecules, this enzyme counteracts the toxicity associated with the formation of D-aminoacyl-tRNA entities in vivo and helps enforce protein L-homochirality.</text>
</comment>
<dbReference type="InterPro" id="IPR003732">
    <property type="entry name" value="Daa-tRNA_deacyls_DTD"/>
</dbReference>
<comment type="similarity">
    <text evidence="1 2">Belongs to the DTD family.</text>
</comment>
<protein>
    <recommendedName>
        <fullName evidence="2">D-aminoacyl-tRNA deacylase</fullName>
        <shortName evidence="2">DTD</shortName>
        <ecNumber evidence="2">3.1.1.96</ecNumber>
    </recommendedName>
    <alternativeName>
        <fullName evidence="2">Gly-tRNA(Ala) deacylase</fullName>
        <ecNumber evidence="2">3.1.1.-</ecNumber>
    </alternativeName>
</protein>
<comment type="subcellular location">
    <subcellularLocation>
        <location evidence="2">Cytoplasm</location>
    </subcellularLocation>
</comment>
<keyword evidence="4" id="KW-1185">Reference proteome</keyword>
<dbReference type="HAMAP" id="MF_00518">
    <property type="entry name" value="Deacylase_Dtd"/>
    <property type="match status" value="1"/>
</dbReference>
<dbReference type="GO" id="GO:0043908">
    <property type="term" value="F:Ser(Gly)-tRNA(Ala) hydrolase activity"/>
    <property type="evidence" value="ECO:0007669"/>
    <property type="project" value="UniProtKB-UniRule"/>
</dbReference>
<evidence type="ECO:0000256" key="1">
    <source>
        <dbReference type="ARBA" id="ARBA00009673"/>
    </source>
</evidence>
<dbReference type="GO" id="GO:0106026">
    <property type="term" value="F:Gly-tRNA(Ala) deacylase activity"/>
    <property type="evidence" value="ECO:0007669"/>
    <property type="project" value="UniProtKB-UniRule"/>
</dbReference>
<keyword evidence="2" id="KW-0963">Cytoplasm</keyword>
<dbReference type="FunFam" id="3.50.80.10:FF:000001">
    <property type="entry name" value="D-aminoacyl-tRNA deacylase"/>
    <property type="match status" value="1"/>
</dbReference>
<keyword evidence="2" id="KW-0378">Hydrolase</keyword>
<comment type="catalytic activity">
    <reaction evidence="2">
        <text>a D-aminoacyl-tRNA + H2O = a tRNA + a D-alpha-amino acid + H(+)</text>
        <dbReference type="Rhea" id="RHEA:13953"/>
        <dbReference type="Rhea" id="RHEA-COMP:10123"/>
        <dbReference type="Rhea" id="RHEA-COMP:10124"/>
        <dbReference type="ChEBI" id="CHEBI:15377"/>
        <dbReference type="ChEBI" id="CHEBI:15378"/>
        <dbReference type="ChEBI" id="CHEBI:59871"/>
        <dbReference type="ChEBI" id="CHEBI:78442"/>
        <dbReference type="ChEBI" id="CHEBI:79333"/>
        <dbReference type="EC" id="3.1.1.96"/>
    </reaction>
</comment>
<keyword evidence="2" id="KW-0694">RNA-binding</keyword>
<accession>A0A238Z069</accession>
<name>A0A238Z069_9BACT</name>
<dbReference type="GO" id="GO:0051500">
    <property type="term" value="F:D-tyrosyl-tRNA(Tyr) deacylase activity"/>
    <property type="evidence" value="ECO:0007669"/>
    <property type="project" value="TreeGrafter"/>
</dbReference>
<dbReference type="Gene3D" id="3.50.80.10">
    <property type="entry name" value="D-tyrosyl-tRNA(Tyr) deacylase"/>
    <property type="match status" value="1"/>
</dbReference>
<reference evidence="4" key="1">
    <citation type="submission" date="2017-06" db="EMBL/GenBank/DDBJ databases">
        <authorList>
            <person name="Varghese N."/>
            <person name="Submissions S."/>
        </authorList>
    </citation>
    <scope>NUCLEOTIDE SEQUENCE [LARGE SCALE GENOMIC DNA]</scope>
    <source>
        <strain evidence="4">DSM 15668</strain>
    </source>
</reference>
<dbReference type="EMBL" id="FZOB01000005">
    <property type="protein sequence ID" value="SNR76254.1"/>
    <property type="molecule type" value="Genomic_DNA"/>
</dbReference>
<comment type="catalytic activity">
    <reaction evidence="2">
        <text>glycyl-tRNA(Ala) + H2O = tRNA(Ala) + glycine + H(+)</text>
        <dbReference type="Rhea" id="RHEA:53744"/>
        <dbReference type="Rhea" id="RHEA-COMP:9657"/>
        <dbReference type="Rhea" id="RHEA-COMP:13640"/>
        <dbReference type="ChEBI" id="CHEBI:15377"/>
        <dbReference type="ChEBI" id="CHEBI:15378"/>
        <dbReference type="ChEBI" id="CHEBI:57305"/>
        <dbReference type="ChEBI" id="CHEBI:78442"/>
        <dbReference type="ChEBI" id="CHEBI:78522"/>
    </reaction>
</comment>
<dbReference type="Pfam" id="PF02580">
    <property type="entry name" value="Tyr_Deacylase"/>
    <property type="match status" value="1"/>
</dbReference>
<organism evidence="3 4">
    <name type="scientific">Desulfurobacterium atlanticum</name>
    <dbReference type="NCBI Taxonomy" id="240169"/>
    <lineage>
        <taxon>Bacteria</taxon>
        <taxon>Pseudomonadati</taxon>
        <taxon>Aquificota</taxon>
        <taxon>Aquificia</taxon>
        <taxon>Desulfurobacteriales</taxon>
        <taxon>Desulfurobacteriaceae</taxon>
        <taxon>Desulfurobacterium</taxon>
    </lineage>
</organism>
<dbReference type="RefSeq" id="WP_089323004.1">
    <property type="nucleotide sequence ID" value="NZ_FZOB01000005.1"/>
</dbReference>
<dbReference type="GO" id="GO:0005737">
    <property type="term" value="C:cytoplasm"/>
    <property type="evidence" value="ECO:0007669"/>
    <property type="project" value="UniProtKB-SubCell"/>
</dbReference>
<dbReference type="OrthoDB" id="9801395at2"/>
<sequence>MKVVIQRVSEGKVSVNGEVTGAIKRGIVALVGFEKGDLPSFLEKMADKIVNLRIFEDENGKMNLSLKDIKGELLLVPNFTLAADCKKGRRPSFQSSELPEKAKEMFETFVKVCEKEVPVKTGVFGADMKVYILNDGPVTLILNSKEIF</sequence>
<evidence type="ECO:0000313" key="3">
    <source>
        <dbReference type="EMBL" id="SNR76254.1"/>
    </source>
</evidence>
<dbReference type="EC" id="3.1.1.-" evidence="2"/>
<dbReference type="NCBIfam" id="TIGR00256">
    <property type="entry name" value="D-aminoacyl-tRNA deacylase"/>
    <property type="match status" value="1"/>
</dbReference>
<dbReference type="GO" id="GO:0019478">
    <property type="term" value="P:D-amino acid catabolic process"/>
    <property type="evidence" value="ECO:0007669"/>
    <property type="project" value="UniProtKB-UniRule"/>
</dbReference>
<feature type="short sequence motif" description="Gly-cisPro motif, important for rejection of L-amino acids" evidence="2">
    <location>
        <begin position="136"/>
        <end position="137"/>
    </location>
</feature>
<proteinExistence type="inferred from homology"/>
<comment type="subunit">
    <text evidence="2">Homodimer.</text>
</comment>
<evidence type="ECO:0000256" key="2">
    <source>
        <dbReference type="HAMAP-Rule" id="MF_00518"/>
    </source>
</evidence>
<dbReference type="Proteomes" id="UP000198405">
    <property type="component" value="Unassembled WGS sequence"/>
</dbReference>
<comment type="domain">
    <text evidence="2">A Gly-cisPro motif from one monomer fits into the active site of the other monomer to allow specific chiral rejection of L-amino acids.</text>
</comment>
<evidence type="ECO:0000313" key="4">
    <source>
        <dbReference type="Proteomes" id="UP000198405"/>
    </source>
</evidence>
<dbReference type="GO" id="GO:0000049">
    <property type="term" value="F:tRNA binding"/>
    <property type="evidence" value="ECO:0007669"/>
    <property type="project" value="UniProtKB-UniRule"/>
</dbReference>
<dbReference type="InterPro" id="IPR023509">
    <property type="entry name" value="DTD-like_sf"/>
</dbReference>
<gene>
    <name evidence="2" type="primary">dtd</name>
    <name evidence="3" type="ORF">SAMN06265340_105117</name>
</gene>
<dbReference type="EC" id="3.1.1.96" evidence="2"/>
<dbReference type="PANTHER" id="PTHR10472">
    <property type="entry name" value="D-TYROSYL-TRNA TYR DEACYLASE"/>
    <property type="match status" value="1"/>
</dbReference>
<dbReference type="PANTHER" id="PTHR10472:SF5">
    <property type="entry name" value="D-AMINOACYL-TRNA DEACYLASE 1"/>
    <property type="match status" value="1"/>
</dbReference>
<dbReference type="SUPFAM" id="SSF69500">
    <property type="entry name" value="DTD-like"/>
    <property type="match status" value="1"/>
</dbReference>